<feature type="transmembrane region" description="Helical" evidence="1">
    <location>
        <begin position="6"/>
        <end position="23"/>
    </location>
</feature>
<keyword evidence="1" id="KW-0472">Membrane</keyword>
<keyword evidence="1" id="KW-1133">Transmembrane helix</keyword>
<reference evidence="2" key="1">
    <citation type="submission" date="2014-05" db="EMBL/GenBank/DDBJ databases">
        <authorList>
            <person name="Chronopoulou M."/>
        </authorList>
    </citation>
    <scope>NUCLEOTIDE SEQUENCE</scope>
    <source>
        <tissue evidence="2">Whole organism</tissue>
    </source>
</reference>
<name>A0A0K2VCU8_LEPSM</name>
<organism evidence="2">
    <name type="scientific">Lepeophtheirus salmonis</name>
    <name type="common">Salmon louse</name>
    <name type="synonym">Caligus salmonis</name>
    <dbReference type="NCBI Taxonomy" id="72036"/>
    <lineage>
        <taxon>Eukaryota</taxon>
        <taxon>Metazoa</taxon>
        <taxon>Ecdysozoa</taxon>
        <taxon>Arthropoda</taxon>
        <taxon>Crustacea</taxon>
        <taxon>Multicrustacea</taxon>
        <taxon>Hexanauplia</taxon>
        <taxon>Copepoda</taxon>
        <taxon>Siphonostomatoida</taxon>
        <taxon>Caligidae</taxon>
        <taxon>Lepeophtheirus</taxon>
    </lineage>
</organism>
<dbReference type="EMBL" id="HACA01030410">
    <property type="protein sequence ID" value="CDW47771.1"/>
    <property type="molecule type" value="Transcribed_RNA"/>
</dbReference>
<keyword evidence="1" id="KW-0812">Transmembrane</keyword>
<evidence type="ECO:0000256" key="1">
    <source>
        <dbReference type="SAM" id="Phobius"/>
    </source>
</evidence>
<sequence length="73" mass="8932">MPLDNHYTIVLIKFPFSIYNYFIKKKRKKKKSAVLGYKKEKKKECKFHVYSVPWRIQAPTYVYSFTKFEQMTV</sequence>
<evidence type="ECO:0000313" key="2">
    <source>
        <dbReference type="EMBL" id="CDW47771.1"/>
    </source>
</evidence>
<protein>
    <submittedName>
        <fullName evidence="2">Uncharacterized protein</fullName>
    </submittedName>
</protein>
<dbReference type="AlphaFoldDB" id="A0A0K2VCU8"/>
<proteinExistence type="predicted"/>
<accession>A0A0K2VCU8</accession>